<dbReference type="RefSeq" id="WP_082717948.1">
    <property type="nucleotide sequence ID" value="NZ_CABMLT010000027.1"/>
</dbReference>
<comment type="caution">
    <text evidence="1">The sequence shown here is derived from an EMBL/GenBank/DDBJ whole genome shotgun (WGS) entry which is preliminary data.</text>
</comment>
<dbReference type="Proteomes" id="UP000448877">
    <property type="component" value="Unassembled WGS sequence"/>
</dbReference>
<dbReference type="AlphaFoldDB" id="A0A120A0T3"/>
<name>A0A120A0T3_9BACE</name>
<organism evidence="1 2">
    <name type="scientific">Bacteroides cellulosilyticus</name>
    <dbReference type="NCBI Taxonomy" id="246787"/>
    <lineage>
        <taxon>Bacteria</taxon>
        <taxon>Pseudomonadati</taxon>
        <taxon>Bacteroidota</taxon>
        <taxon>Bacteroidia</taxon>
        <taxon>Bacteroidales</taxon>
        <taxon>Bacteroidaceae</taxon>
        <taxon>Bacteroides</taxon>
    </lineage>
</organism>
<gene>
    <name evidence="1" type="ORF">F2Y81_25020</name>
</gene>
<reference evidence="1 2" key="1">
    <citation type="journal article" date="2019" name="Nat. Med.">
        <title>A library of human gut bacterial isolates paired with longitudinal multiomics data enables mechanistic microbiome research.</title>
        <authorList>
            <person name="Poyet M."/>
            <person name="Groussin M."/>
            <person name="Gibbons S.M."/>
            <person name="Avila-Pacheco J."/>
            <person name="Jiang X."/>
            <person name="Kearney S.M."/>
            <person name="Perrotta A.R."/>
            <person name="Berdy B."/>
            <person name="Zhao S."/>
            <person name="Lieberman T.D."/>
            <person name="Swanson P.K."/>
            <person name="Smith M."/>
            <person name="Roesemann S."/>
            <person name="Alexander J.E."/>
            <person name="Rich S.A."/>
            <person name="Livny J."/>
            <person name="Vlamakis H."/>
            <person name="Clish C."/>
            <person name="Bullock K."/>
            <person name="Deik A."/>
            <person name="Scott J."/>
            <person name="Pierce K.A."/>
            <person name="Xavier R.J."/>
            <person name="Alm E.J."/>
        </authorList>
    </citation>
    <scope>NUCLEOTIDE SEQUENCE [LARGE SCALE GENOMIC DNA]</scope>
    <source>
        <strain evidence="1 2">BIOML-A6</strain>
    </source>
</reference>
<proteinExistence type="predicted"/>
<evidence type="ECO:0000313" key="2">
    <source>
        <dbReference type="Proteomes" id="UP000448877"/>
    </source>
</evidence>
<accession>A0A120A0T3</accession>
<sequence>MKQYNLSQIMKSAHRKFRSVKGEKSFSECLKSAWMFAKLQVSFSDENIAKKDREFVQAQNAKFEKVAPSKRSSYDDLSIPASAYYNANSTGRFGSHFVND</sequence>
<dbReference type="GeneID" id="66308503"/>
<evidence type="ECO:0000313" key="1">
    <source>
        <dbReference type="EMBL" id="KAA5412744.1"/>
    </source>
</evidence>
<dbReference type="EMBL" id="VVYV01000063">
    <property type="protein sequence ID" value="KAA5412744.1"/>
    <property type="molecule type" value="Genomic_DNA"/>
</dbReference>
<protein>
    <submittedName>
        <fullName evidence="1">Uncharacterized protein</fullName>
    </submittedName>
</protein>